<organism evidence="1 2">
    <name type="scientific">Funneliformis geosporum</name>
    <dbReference type="NCBI Taxonomy" id="1117311"/>
    <lineage>
        <taxon>Eukaryota</taxon>
        <taxon>Fungi</taxon>
        <taxon>Fungi incertae sedis</taxon>
        <taxon>Mucoromycota</taxon>
        <taxon>Glomeromycotina</taxon>
        <taxon>Glomeromycetes</taxon>
        <taxon>Glomerales</taxon>
        <taxon>Glomeraceae</taxon>
        <taxon>Funneliformis</taxon>
    </lineage>
</organism>
<sequence>TPDPEYNVKIKIMIDFIFARLDTLDRAFSLSEVAQTQKKAMRIIIVNTPTSVAKKPVAKKPSSTVTSSKSKIRSGYLYFQQIIGDQMKIPFTELWLENFEDIRLKESIEKTVDDGYFSGDDIDLATYEQKTVTLSVMKSPSSIRSPITHQGSNAVKSVALESTTVIRSPVLSKTDGKHNLVRNMHESEGKKTVCGITGTIGGAIRRQKGLV</sequence>
<evidence type="ECO:0000313" key="2">
    <source>
        <dbReference type="Proteomes" id="UP001153678"/>
    </source>
</evidence>
<gene>
    <name evidence="1" type="ORF">FWILDA_LOCUS14295</name>
</gene>
<dbReference type="AlphaFoldDB" id="A0A9W4T1V1"/>
<accession>A0A9W4T1V1</accession>
<feature type="non-terminal residue" evidence="1">
    <location>
        <position position="1"/>
    </location>
</feature>
<dbReference type="Proteomes" id="UP001153678">
    <property type="component" value="Unassembled WGS sequence"/>
</dbReference>
<reference evidence="1" key="1">
    <citation type="submission" date="2022-08" db="EMBL/GenBank/DDBJ databases">
        <authorList>
            <person name="Kallberg Y."/>
            <person name="Tangrot J."/>
            <person name="Rosling A."/>
        </authorList>
    </citation>
    <scope>NUCLEOTIDE SEQUENCE</scope>
    <source>
        <strain evidence="1">Wild A</strain>
    </source>
</reference>
<evidence type="ECO:0000313" key="1">
    <source>
        <dbReference type="EMBL" id="CAI2189873.1"/>
    </source>
</evidence>
<keyword evidence="2" id="KW-1185">Reference proteome</keyword>
<comment type="caution">
    <text evidence="1">The sequence shown here is derived from an EMBL/GenBank/DDBJ whole genome shotgun (WGS) entry which is preliminary data.</text>
</comment>
<protein>
    <submittedName>
        <fullName evidence="1">12187_t:CDS:1</fullName>
    </submittedName>
</protein>
<dbReference type="EMBL" id="CAMKVN010006102">
    <property type="protein sequence ID" value="CAI2189873.1"/>
    <property type="molecule type" value="Genomic_DNA"/>
</dbReference>
<proteinExistence type="predicted"/>
<name>A0A9W4T1V1_9GLOM</name>